<comment type="caution">
    <text evidence="1">The sequence shown here is derived from an EMBL/GenBank/DDBJ whole genome shotgun (WGS) entry which is preliminary data.</text>
</comment>
<reference evidence="1 2" key="1">
    <citation type="submission" date="2024-07" db="EMBL/GenBank/DDBJ databases">
        <title>Molecular mechanisms and environmental adaptations of flagellar loss and biofilm growth of Rhodanobacter under environmental stress.</title>
        <authorList>
            <person name="Chen M."/>
        </authorList>
    </citation>
    <scope>NUCLEOTIDE SEQUENCE [LARGE SCALE GENOMIC DNA]</scope>
    <source>
        <strain evidence="1 2">RS22</strain>
    </source>
</reference>
<keyword evidence="2" id="KW-1185">Reference proteome</keyword>
<organism evidence="1 2">
    <name type="scientific">Rhodanobacter humi</name>
    <dbReference type="NCBI Taxonomy" id="1888173"/>
    <lineage>
        <taxon>Bacteria</taxon>
        <taxon>Pseudomonadati</taxon>
        <taxon>Pseudomonadota</taxon>
        <taxon>Gammaproteobacteria</taxon>
        <taxon>Lysobacterales</taxon>
        <taxon>Rhodanobacteraceae</taxon>
        <taxon>Rhodanobacter</taxon>
    </lineage>
</organism>
<dbReference type="SUPFAM" id="SSF143422">
    <property type="entry name" value="Transposase IS200-like"/>
    <property type="match status" value="1"/>
</dbReference>
<evidence type="ECO:0000313" key="2">
    <source>
        <dbReference type="Proteomes" id="UP001562159"/>
    </source>
</evidence>
<name>A0ABV4ASX8_9GAMM</name>
<dbReference type="InterPro" id="IPR052715">
    <property type="entry name" value="RAYT_transposase"/>
</dbReference>
<dbReference type="Gene3D" id="3.30.70.1290">
    <property type="entry name" value="Transposase IS200-like"/>
    <property type="match status" value="1"/>
</dbReference>
<dbReference type="PANTHER" id="PTHR36966">
    <property type="entry name" value="REP-ASSOCIATED TYROSINE TRANSPOSASE"/>
    <property type="match status" value="1"/>
</dbReference>
<dbReference type="PANTHER" id="PTHR36966:SF1">
    <property type="entry name" value="REP-ASSOCIATED TYROSINE TRANSPOSASE"/>
    <property type="match status" value="1"/>
</dbReference>
<proteinExistence type="predicted"/>
<dbReference type="InterPro" id="IPR036515">
    <property type="entry name" value="Transposase_17_sf"/>
</dbReference>
<gene>
    <name evidence="1" type="ORF">AB7878_13815</name>
</gene>
<dbReference type="Proteomes" id="UP001562159">
    <property type="component" value="Unassembled WGS sequence"/>
</dbReference>
<accession>A0ABV4ASX8</accession>
<dbReference type="EMBL" id="JBGBPY010000001">
    <property type="protein sequence ID" value="MEY2183496.1"/>
    <property type="molecule type" value="Genomic_DNA"/>
</dbReference>
<evidence type="ECO:0000313" key="1">
    <source>
        <dbReference type="EMBL" id="MEY2183496.1"/>
    </source>
</evidence>
<sequence length="71" mass="8276">MQRFKGVFSRRVRQHARLTGPLWMHGYHDHALRREEDLRVAADYVIANPVRAGLVACPGDWPYWNAWFVGA</sequence>
<protein>
    <submittedName>
        <fullName evidence="1">Transposase</fullName>
    </submittedName>
</protein>